<gene>
    <name evidence="2" type="ORF">AJ80_02022</name>
</gene>
<evidence type="ECO:0000313" key="3">
    <source>
        <dbReference type="Proteomes" id="UP000224634"/>
    </source>
</evidence>
<evidence type="ECO:0000313" key="2">
    <source>
        <dbReference type="EMBL" id="PGH23960.1"/>
    </source>
</evidence>
<sequence>MEERIEELHKVKGKKGVKEAIVSGVEGEGKDNLRMEQMKEKEKELYAQIVELTTEWNLMRKELGGINRELKRNPGLAAATQKQKETRKVIKDLEKRIAEINDEYNAVAVAR</sequence>
<dbReference type="EMBL" id="PDNA01000018">
    <property type="protein sequence ID" value="PGH23960.1"/>
    <property type="molecule type" value="Genomic_DNA"/>
</dbReference>
<organism evidence="2 3">
    <name type="scientific">Polytolypa hystricis (strain UAMH7299)</name>
    <dbReference type="NCBI Taxonomy" id="1447883"/>
    <lineage>
        <taxon>Eukaryota</taxon>
        <taxon>Fungi</taxon>
        <taxon>Dikarya</taxon>
        <taxon>Ascomycota</taxon>
        <taxon>Pezizomycotina</taxon>
        <taxon>Eurotiomycetes</taxon>
        <taxon>Eurotiomycetidae</taxon>
        <taxon>Onygenales</taxon>
        <taxon>Onygenales incertae sedis</taxon>
        <taxon>Polytolypa</taxon>
    </lineage>
</organism>
<evidence type="ECO:0000256" key="1">
    <source>
        <dbReference type="SAM" id="Coils"/>
    </source>
</evidence>
<comment type="caution">
    <text evidence="2">The sequence shown here is derived from an EMBL/GenBank/DDBJ whole genome shotgun (WGS) entry which is preliminary data.</text>
</comment>
<name>A0A2B7YRZ8_POLH7</name>
<dbReference type="AlphaFoldDB" id="A0A2B7YRZ8"/>
<feature type="coiled-coil region" evidence="1">
    <location>
        <begin position="35"/>
        <end position="110"/>
    </location>
</feature>
<keyword evidence="3" id="KW-1185">Reference proteome</keyword>
<reference evidence="2 3" key="1">
    <citation type="submission" date="2017-10" db="EMBL/GenBank/DDBJ databases">
        <title>Comparative genomics in systemic dimorphic fungi from Ajellomycetaceae.</title>
        <authorList>
            <person name="Munoz J.F."/>
            <person name="Mcewen J.G."/>
            <person name="Clay O.K."/>
            <person name="Cuomo C.A."/>
        </authorList>
    </citation>
    <scope>NUCLEOTIDE SEQUENCE [LARGE SCALE GENOMIC DNA]</scope>
    <source>
        <strain evidence="2 3">UAMH7299</strain>
    </source>
</reference>
<keyword evidence="1" id="KW-0175">Coiled coil</keyword>
<proteinExistence type="predicted"/>
<accession>A0A2B7YRZ8</accession>
<protein>
    <submittedName>
        <fullName evidence="2">Uncharacterized protein</fullName>
    </submittedName>
</protein>
<dbReference type="Proteomes" id="UP000224634">
    <property type="component" value="Unassembled WGS sequence"/>
</dbReference>